<feature type="compositionally biased region" description="Polar residues" evidence="4">
    <location>
        <begin position="229"/>
        <end position="245"/>
    </location>
</feature>
<evidence type="ECO:0000256" key="4">
    <source>
        <dbReference type="SAM" id="MobiDB-lite"/>
    </source>
</evidence>
<feature type="compositionally biased region" description="Low complexity" evidence="4">
    <location>
        <begin position="103"/>
        <end position="129"/>
    </location>
</feature>
<dbReference type="Gene3D" id="3.40.50.10190">
    <property type="entry name" value="BRCT domain"/>
    <property type="match status" value="1"/>
</dbReference>
<evidence type="ECO:0000256" key="3">
    <source>
        <dbReference type="ARBA" id="ARBA00023242"/>
    </source>
</evidence>
<dbReference type="CDD" id="cd17745">
    <property type="entry name" value="BRCT_p53bp1_rpt1"/>
    <property type="match status" value="1"/>
</dbReference>
<organism evidence="6 7">
    <name type="scientific">Wickerhamomyces mucosus</name>
    <dbReference type="NCBI Taxonomy" id="1378264"/>
    <lineage>
        <taxon>Eukaryota</taxon>
        <taxon>Fungi</taxon>
        <taxon>Dikarya</taxon>
        <taxon>Ascomycota</taxon>
        <taxon>Saccharomycotina</taxon>
        <taxon>Saccharomycetes</taxon>
        <taxon>Phaffomycetales</taxon>
        <taxon>Wickerhamomycetaceae</taxon>
        <taxon>Wickerhamomyces</taxon>
    </lineage>
</organism>
<name>A0A9P8PW81_9ASCO</name>
<reference evidence="6" key="1">
    <citation type="journal article" date="2021" name="Open Biol.">
        <title>Shared evolutionary footprints suggest mitochondrial oxidative damage underlies multiple complex I losses in fungi.</title>
        <authorList>
            <person name="Schikora-Tamarit M.A."/>
            <person name="Marcet-Houben M."/>
            <person name="Nosek J."/>
            <person name="Gabaldon T."/>
        </authorList>
    </citation>
    <scope>NUCLEOTIDE SEQUENCE</scope>
    <source>
        <strain evidence="6">CBS6341</strain>
    </source>
</reference>
<dbReference type="PANTHER" id="PTHR15321:SF3">
    <property type="entry name" value="TP53-BINDING PROTEIN 1"/>
    <property type="match status" value="1"/>
</dbReference>
<protein>
    <recommendedName>
        <fullName evidence="5">Rad9-like Rad53-binding domain-containing protein</fullName>
    </recommendedName>
</protein>
<dbReference type="GO" id="GO:0042393">
    <property type="term" value="F:histone binding"/>
    <property type="evidence" value="ECO:0007669"/>
    <property type="project" value="TreeGrafter"/>
</dbReference>
<gene>
    <name evidence="6" type="ORF">WICMUC_000839</name>
</gene>
<feature type="domain" description="Rad9-like Rad53-binding" evidence="5">
    <location>
        <begin position="770"/>
        <end position="900"/>
    </location>
</feature>
<accession>A0A9P8PW81</accession>
<dbReference type="InterPro" id="IPR036420">
    <property type="entry name" value="BRCT_dom_sf"/>
</dbReference>
<dbReference type="OrthoDB" id="129353at2759"/>
<dbReference type="PANTHER" id="PTHR15321">
    <property type="entry name" value="TUMOR SUPPRESSOR P53-BINDING PROTEIN 1"/>
    <property type="match status" value="1"/>
</dbReference>
<dbReference type="InterPro" id="IPR013914">
    <property type="entry name" value="Rad9_Rad53-bd_dom_fun"/>
</dbReference>
<evidence type="ECO:0000259" key="5">
    <source>
        <dbReference type="Pfam" id="PF08605"/>
    </source>
</evidence>
<feature type="compositionally biased region" description="Polar residues" evidence="4">
    <location>
        <begin position="176"/>
        <end position="190"/>
    </location>
</feature>
<comment type="caution">
    <text evidence="6">The sequence shown here is derived from an EMBL/GenBank/DDBJ whole genome shotgun (WGS) entry which is preliminary data.</text>
</comment>
<keyword evidence="2" id="KW-0227">DNA damage</keyword>
<feature type="compositionally biased region" description="Basic and acidic residues" evidence="4">
    <location>
        <begin position="329"/>
        <end position="352"/>
    </location>
</feature>
<feature type="compositionally biased region" description="Acidic residues" evidence="4">
    <location>
        <begin position="287"/>
        <end position="328"/>
    </location>
</feature>
<evidence type="ECO:0000256" key="2">
    <source>
        <dbReference type="ARBA" id="ARBA00022763"/>
    </source>
</evidence>
<proteinExistence type="predicted"/>
<comment type="subcellular location">
    <subcellularLocation>
        <location evidence="1">Nucleus</location>
    </subcellularLocation>
</comment>
<dbReference type="EMBL" id="JAEUBF010000267">
    <property type="protein sequence ID" value="KAH3679607.1"/>
    <property type="molecule type" value="Genomic_DNA"/>
</dbReference>
<feature type="region of interest" description="Disordered" evidence="4">
    <location>
        <begin position="169"/>
        <end position="190"/>
    </location>
</feature>
<keyword evidence="3" id="KW-0539">Nucleus</keyword>
<dbReference type="InterPro" id="IPR047252">
    <property type="entry name" value="TP53BP1-like"/>
</dbReference>
<dbReference type="GO" id="GO:0005634">
    <property type="term" value="C:nucleus"/>
    <property type="evidence" value="ECO:0007669"/>
    <property type="project" value="UniProtKB-SubCell"/>
</dbReference>
<feature type="region of interest" description="Disordered" evidence="4">
    <location>
        <begin position="218"/>
        <end position="352"/>
    </location>
</feature>
<dbReference type="AlphaFoldDB" id="A0A9P8PW81"/>
<dbReference type="GO" id="GO:0045944">
    <property type="term" value="P:positive regulation of transcription by RNA polymerase II"/>
    <property type="evidence" value="ECO:0007669"/>
    <property type="project" value="TreeGrafter"/>
</dbReference>
<dbReference type="InterPro" id="IPR047249">
    <property type="entry name" value="BRCT_p53bp1-like_rpt1"/>
</dbReference>
<dbReference type="Proteomes" id="UP000769528">
    <property type="component" value="Unassembled WGS sequence"/>
</dbReference>
<evidence type="ECO:0000313" key="6">
    <source>
        <dbReference type="EMBL" id="KAH3679607.1"/>
    </source>
</evidence>
<dbReference type="Pfam" id="PF08605">
    <property type="entry name" value="Rad9_Rad53_bind"/>
    <property type="match status" value="1"/>
</dbReference>
<feature type="compositionally biased region" description="Basic and acidic residues" evidence="4">
    <location>
        <begin position="218"/>
        <end position="228"/>
    </location>
</feature>
<feature type="region of interest" description="Disordered" evidence="4">
    <location>
        <begin position="99"/>
        <end position="138"/>
    </location>
</feature>
<evidence type="ECO:0000256" key="1">
    <source>
        <dbReference type="ARBA" id="ARBA00004123"/>
    </source>
</evidence>
<keyword evidence="7" id="KW-1185">Reference proteome</keyword>
<dbReference type="SUPFAM" id="SSF52113">
    <property type="entry name" value="BRCT domain"/>
    <property type="match status" value="1"/>
</dbReference>
<sequence length="1213" mass="140144">MDSSTNPFQTSTQTQPGITDFLNDTQVINSNNTAHLTNGIFFSNESQNSKKLQKIKMLTQNDENLIVDSSCDFNPDTQDLLQQIPQHKLDKIDLDFSIQREPNNNNHSSSNNNNISNSNTSNQNNNRNNTGDDSLNDVKDSPDIFKTIKLNGNKSINNIETPWLNKIKNPFEETPQGESRLNFENDNTDQTPSIYKINEFTTPILGKKSKQNIFERMRNDQQNQKDLEIDSQSLPTLTYDFNSNHPEIDEEEKKYDDDDNNTNNNNKNNSNSTYDDDHKNETKDDFNDNNDNDNENDNDDIDKDNDNNDNDDNDNNDNNDNDNNDNNENDNKFDNNYETNDNHNFNDRFHDNYNKQNDVNYKKYEEIIPDIPFSIEKPDNSEIPDLSMNKKIISSSNLTGNSSNMMTRKSGNNQQFEGNSDKTSTFKLENLRSNRTDEVDTSCANLNDERTIDETMKNEATLEDNDISIENQIMEAQIVDDLQSTDRPKQIENQEVYLIDSTIVDDETKADITNGDLDGSLDQSIQVLGTNPDIENSVRSTLEENEDKGEKINDSKEIVSDDEGPGEEKFLAEDSILKIHRDLNANLDSPLNHKYIRNGLRLSSRKMSDTQDNNTILNAISLNENDLHVTQDLSDIDDDTNDDIDATFENERGIQNLNGDGKLSDDRAHNGMREKNRYFGLIDIEDNNEEVDVKVGNTVIENTVIEEDEDMVLSRRLPKRSKKTVNYEESDDEDEDDNFIRYKRRRLNQAHISSSNSVLPDTILRQETKDLTEEDIAFPNAVWSLFNAQYFPGLLLETVKSSTKIEYKVKFSDTVDKMTTVTPLDLRINDLVEIHQVTYIITGLECSEQDINQKEIIRCMRGYDHILVKKHRSKRTIKNGKDPVEKKYPIGILRMSTEEWHKFHRINSDFELRQKRIPHHFDPDILNLTSTPMKSPIKNEVIETNLSTLLDYKLKNTNEELIFNDCLFILTGSREMKDLILQNGGMILENNFGSIIGKYITIKEGVIDAPKEVTKFLSKFKLCALISDKHYRSPKYLEFLSLGWPILSEHFITDSIRFQETLFQRIQHYLLPSGDCTKFQTVKSYSIFKFLINFEKGFKLNDQLNDNFMFFNEKILVINKNSQNDKIAKFLIWALCGKKENIKFVDLKNLSKELSSSKIKDNTFIIYGIDKKTLRKVIGQQWKIFNKYESKIKIVDWEWLVQTVITGFPIETS</sequence>
<dbReference type="InterPro" id="IPR047250">
    <property type="entry name" value="BRCT_p53bp1-like_rpt2"/>
</dbReference>
<dbReference type="GO" id="GO:0000077">
    <property type="term" value="P:DNA damage checkpoint signaling"/>
    <property type="evidence" value="ECO:0007669"/>
    <property type="project" value="TreeGrafter"/>
</dbReference>
<reference evidence="6" key="2">
    <citation type="submission" date="2021-01" db="EMBL/GenBank/DDBJ databases">
        <authorList>
            <person name="Schikora-Tamarit M.A."/>
        </authorList>
    </citation>
    <scope>NUCLEOTIDE SEQUENCE</scope>
    <source>
        <strain evidence="6">CBS6341</strain>
    </source>
</reference>
<evidence type="ECO:0000313" key="7">
    <source>
        <dbReference type="Proteomes" id="UP000769528"/>
    </source>
</evidence>
<feature type="compositionally biased region" description="Basic and acidic residues" evidence="4">
    <location>
        <begin position="275"/>
        <end position="286"/>
    </location>
</feature>
<feature type="compositionally biased region" description="Low complexity" evidence="4">
    <location>
        <begin position="261"/>
        <end position="273"/>
    </location>
</feature>
<dbReference type="CDD" id="cd17724">
    <property type="entry name" value="BRCT_p53bp1_rpt2"/>
    <property type="match status" value="1"/>
</dbReference>